<dbReference type="CDD" id="cd04485">
    <property type="entry name" value="DnaE_OBF"/>
    <property type="match status" value="1"/>
</dbReference>
<dbReference type="GO" id="GO:0003887">
    <property type="term" value="F:DNA-directed DNA polymerase activity"/>
    <property type="evidence" value="ECO:0007669"/>
    <property type="project" value="UniProtKB-KW"/>
</dbReference>
<dbReference type="InterPro" id="IPR029460">
    <property type="entry name" value="DNAPol_HHH"/>
</dbReference>
<organism evidence="10 11">
    <name type="scientific">Candidatus Ghiorseimicrobium undicola</name>
    <dbReference type="NCBI Taxonomy" id="1974746"/>
    <lineage>
        <taxon>Bacteria</taxon>
        <taxon>Pseudomonadati</taxon>
        <taxon>Candidatus Omnitrophota</taxon>
        <taxon>Candidatus Ghiorseimicrobium</taxon>
    </lineage>
</organism>
<dbReference type="NCBIfam" id="TIGR00594">
    <property type="entry name" value="polc"/>
    <property type="match status" value="1"/>
</dbReference>
<dbReference type="Pfam" id="PF14579">
    <property type="entry name" value="HHH_6"/>
    <property type="match status" value="1"/>
</dbReference>
<evidence type="ECO:0000256" key="3">
    <source>
        <dbReference type="ARBA" id="ARBA00019114"/>
    </source>
</evidence>
<dbReference type="GO" id="GO:0008408">
    <property type="term" value="F:3'-5' exonuclease activity"/>
    <property type="evidence" value="ECO:0007669"/>
    <property type="project" value="InterPro"/>
</dbReference>
<dbReference type="InterPro" id="IPR004013">
    <property type="entry name" value="PHP_dom"/>
</dbReference>
<evidence type="ECO:0000259" key="9">
    <source>
        <dbReference type="SMART" id="SM00481"/>
    </source>
</evidence>
<dbReference type="NCBIfam" id="NF005298">
    <property type="entry name" value="PRK06826.1"/>
    <property type="match status" value="1"/>
</dbReference>
<dbReference type="InterPro" id="IPR011708">
    <property type="entry name" value="DNA_pol3_alpha_NTPase_dom"/>
</dbReference>
<dbReference type="InterPro" id="IPR003141">
    <property type="entry name" value="Pol/His_phosphatase_N"/>
</dbReference>
<sequence length="1148" mass="129555">MLHTSDFVHLHVHTQYSLLDGACQLKPLAQLAASMKMPSLAMTDHGNMFGAIEFYLEMQKAGIKPIIGCETYVAPKSRFDKAAARAQETANHLILLVKDEEGYQNIIKLISSAFIEGFYYKPRVDKDILSKHSKGLIALSACLKGEIPCLIRENRFDDAKRCADDFLNIFGKGNFYLELQENLIPDQTGVNQGLLKLSGELGIPIVATNDVHYLKKEHSRAHEMLLCIQTQDTLNNPGRMQLQSAEFYFKSPDEMKKLFSELPEAIRNTLVIADACNLELDFRKTHLPHFDPPGGQAKDEFLKILCEQGLKRRYARVTDEISRRLETELETIKKMGFISYFLIVWDFINYAKENGIPVGPGRGSAAGSLVSFLLGITDLDPMKYKLLFERFLNPERLGLPDIDIDFCYERRPEVIEYVTKKYGKENVAQIITFGTMQARAAVRDVGRVMGMPYADVDRIAKLIPPDPSLSLKEVVSQEEEIKQLYEKDPQIKELMDNAQVLEGLSRHASVHAAGVVISDRPLSEYVPLFKTNEDQITTGFSMGSLEKMGLLKMDFLGLRTLTVIDKTIKSIRARRGLDVDLSKLALDDAKTFELLSSAKSMGVFQLESSGMRDLLKKLGPSRFEDLIALLALYRPGPIGSGMLDDFIKRKAGRVPIKYDHKKLEPILRDTYGIMVYQEQVMQIASTLAGFSMSEADMLRRAMSKKIPEVMEKQRQHFTNGCIKNNISKGLAEKIFDLIEYFSGYGFNRSHSAAYALISYRTAYLKANFPVEFMSALLTSEKDNTDKIVEYVNESSDMGIKVLPPDINESFSDFTIVDDNNIRFGLAAVKNVGLGAIESIVTAREKNGKFRDIYELCESVDLRLVNKKVVESLIKCGAMDGFRLHRAQMAMILDKVLEQGSKLQREKNSSQLSFFDDSSYSDNGFSCMSREVPAIKEWPETQLLAFEKDMLGFYVTGHPLAKYEHQLKQFSSCPTLGLRGKKDGDMVNIAALIIKIKHTITRAKGEKMAILKLEDLEGVVEAIVFPAAFREVSKYIMLNSVVMVKGRVNLREDEPKIMVNSILPLEEAYNSINAIHLNLSGVRENVVDTLKDKFRANSGRVPVYLHFETPAKQRIQVLVSEELFVQPRHELIKDIENILGVDRFSFILQ</sequence>
<evidence type="ECO:0000256" key="4">
    <source>
        <dbReference type="ARBA" id="ARBA00022679"/>
    </source>
</evidence>
<feature type="domain" description="Polymerase/histidinol phosphatase N-terminal" evidence="9">
    <location>
        <begin position="8"/>
        <end position="75"/>
    </location>
</feature>
<dbReference type="Pfam" id="PF01336">
    <property type="entry name" value="tRNA_anti-codon"/>
    <property type="match status" value="1"/>
</dbReference>
<dbReference type="GO" id="GO:0005737">
    <property type="term" value="C:cytoplasm"/>
    <property type="evidence" value="ECO:0007669"/>
    <property type="project" value="UniProtKB-SubCell"/>
</dbReference>
<evidence type="ECO:0000256" key="2">
    <source>
        <dbReference type="ARBA" id="ARBA00012417"/>
    </source>
</evidence>
<evidence type="ECO:0000256" key="6">
    <source>
        <dbReference type="ARBA" id="ARBA00022705"/>
    </source>
</evidence>
<dbReference type="Gene3D" id="3.20.20.140">
    <property type="entry name" value="Metal-dependent hydrolases"/>
    <property type="match status" value="1"/>
</dbReference>
<dbReference type="PANTHER" id="PTHR32294">
    <property type="entry name" value="DNA POLYMERASE III SUBUNIT ALPHA"/>
    <property type="match status" value="1"/>
</dbReference>
<accession>A0A2H0LWN2</accession>
<name>A0A2H0LWN2_9BACT</name>
<evidence type="ECO:0000313" key="10">
    <source>
        <dbReference type="EMBL" id="PIQ88777.1"/>
    </source>
</evidence>
<dbReference type="InterPro" id="IPR016195">
    <property type="entry name" value="Pol/histidinol_Pase-like"/>
</dbReference>
<dbReference type="GO" id="GO:0006260">
    <property type="term" value="P:DNA replication"/>
    <property type="evidence" value="ECO:0007669"/>
    <property type="project" value="UniProtKB-KW"/>
</dbReference>
<gene>
    <name evidence="10" type="ORF">COV72_06500</name>
</gene>
<dbReference type="Pfam" id="PF07733">
    <property type="entry name" value="DNA_pol3_alpha"/>
    <property type="match status" value="1"/>
</dbReference>
<keyword evidence="6" id="KW-0235">DNA replication</keyword>
<dbReference type="GO" id="GO:0003676">
    <property type="term" value="F:nucleic acid binding"/>
    <property type="evidence" value="ECO:0007669"/>
    <property type="project" value="InterPro"/>
</dbReference>
<dbReference type="CDD" id="cd12113">
    <property type="entry name" value="PHP_PolIIIA_DnaE3"/>
    <property type="match status" value="1"/>
</dbReference>
<dbReference type="InterPro" id="IPR004365">
    <property type="entry name" value="NA-bd_OB_tRNA"/>
</dbReference>
<dbReference type="Pfam" id="PF02811">
    <property type="entry name" value="PHP"/>
    <property type="match status" value="1"/>
</dbReference>
<comment type="catalytic activity">
    <reaction evidence="8">
        <text>DNA(n) + a 2'-deoxyribonucleoside 5'-triphosphate = DNA(n+1) + diphosphate</text>
        <dbReference type="Rhea" id="RHEA:22508"/>
        <dbReference type="Rhea" id="RHEA-COMP:17339"/>
        <dbReference type="Rhea" id="RHEA-COMP:17340"/>
        <dbReference type="ChEBI" id="CHEBI:33019"/>
        <dbReference type="ChEBI" id="CHEBI:61560"/>
        <dbReference type="ChEBI" id="CHEBI:173112"/>
        <dbReference type="EC" id="2.7.7.7"/>
    </reaction>
</comment>
<dbReference type="InterPro" id="IPR041931">
    <property type="entry name" value="DNA_pol3_alpha_thumb_dom"/>
</dbReference>
<dbReference type="InterPro" id="IPR040982">
    <property type="entry name" value="DNA_pol3_finger"/>
</dbReference>
<keyword evidence="5" id="KW-0548">Nucleotidyltransferase</keyword>
<evidence type="ECO:0000256" key="5">
    <source>
        <dbReference type="ARBA" id="ARBA00022695"/>
    </source>
</evidence>
<dbReference type="Gene3D" id="1.10.10.1600">
    <property type="entry name" value="Bacterial DNA polymerase III alpha subunit, thumb domain"/>
    <property type="match status" value="1"/>
</dbReference>
<evidence type="ECO:0000256" key="8">
    <source>
        <dbReference type="ARBA" id="ARBA00049244"/>
    </source>
</evidence>
<evidence type="ECO:0000313" key="11">
    <source>
        <dbReference type="Proteomes" id="UP000229641"/>
    </source>
</evidence>
<evidence type="ECO:0000256" key="1">
    <source>
        <dbReference type="ARBA" id="ARBA00004496"/>
    </source>
</evidence>
<dbReference type="InterPro" id="IPR004805">
    <property type="entry name" value="DnaE2/DnaE/PolC"/>
</dbReference>
<dbReference type="EC" id="2.7.7.7" evidence="2"/>
<evidence type="ECO:0000256" key="7">
    <source>
        <dbReference type="ARBA" id="ARBA00022932"/>
    </source>
</evidence>
<comment type="subcellular location">
    <subcellularLocation>
        <location evidence="1">Cytoplasm</location>
    </subcellularLocation>
</comment>
<dbReference type="Gene3D" id="1.10.150.870">
    <property type="match status" value="1"/>
</dbReference>
<keyword evidence="4" id="KW-0808">Transferase</keyword>
<dbReference type="PANTHER" id="PTHR32294:SF0">
    <property type="entry name" value="DNA POLYMERASE III SUBUNIT ALPHA"/>
    <property type="match status" value="1"/>
</dbReference>
<keyword evidence="7" id="KW-0239">DNA-directed DNA polymerase</keyword>
<dbReference type="SUPFAM" id="SSF89550">
    <property type="entry name" value="PHP domain-like"/>
    <property type="match status" value="1"/>
</dbReference>
<proteinExistence type="predicted"/>
<dbReference type="SMART" id="SM00481">
    <property type="entry name" value="POLIIIAc"/>
    <property type="match status" value="1"/>
</dbReference>
<protein>
    <recommendedName>
        <fullName evidence="3">DNA polymerase III subunit alpha</fullName>
        <ecNumber evidence="2">2.7.7.7</ecNumber>
    </recommendedName>
</protein>
<dbReference type="EMBL" id="PCWA01000086">
    <property type="protein sequence ID" value="PIQ88777.1"/>
    <property type="molecule type" value="Genomic_DNA"/>
</dbReference>
<reference evidence="10 11" key="1">
    <citation type="submission" date="2017-09" db="EMBL/GenBank/DDBJ databases">
        <title>Depth-based differentiation of microbial function through sediment-hosted aquifers and enrichment of novel symbionts in the deep terrestrial subsurface.</title>
        <authorList>
            <person name="Probst A.J."/>
            <person name="Ladd B."/>
            <person name="Jarett J.K."/>
            <person name="Geller-Mcgrath D.E."/>
            <person name="Sieber C.M."/>
            <person name="Emerson J.B."/>
            <person name="Anantharaman K."/>
            <person name="Thomas B.C."/>
            <person name="Malmstrom R."/>
            <person name="Stieglmeier M."/>
            <person name="Klingl A."/>
            <person name="Woyke T."/>
            <person name="Ryan C.M."/>
            <person name="Banfield J.F."/>
        </authorList>
    </citation>
    <scope>NUCLEOTIDE SEQUENCE [LARGE SCALE GENOMIC DNA]</scope>
    <source>
        <strain evidence="10">CG11_big_fil_rev_8_21_14_0_20_42_13</strain>
    </source>
</reference>
<dbReference type="NCBIfam" id="NF004226">
    <property type="entry name" value="PRK05673.1"/>
    <property type="match status" value="1"/>
</dbReference>
<comment type="caution">
    <text evidence="10">The sequence shown here is derived from an EMBL/GenBank/DDBJ whole genome shotgun (WGS) entry which is preliminary data.</text>
</comment>
<dbReference type="Pfam" id="PF17657">
    <property type="entry name" value="DNA_pol3_finger"/>
    <property type="match status" value="1"/>
</dbReference>
<dbReference type="AlphaFoldDB" id="A0A2H0LWN2"/>
<dbReference type="Proteomes" id="UP000229641">
    <property type="component" value="Unassembled WGS sequence"/>
</dbReference>